<name>A0A225WSV8_9STRA</name>
<evidence type="ECO:0000313" key="2">
    <source>
        <dbReference type="EMBL" id="OWZ20773.1"/>
    </source>
</evidence>
<accession>A0A225WSV8</accession>
<dbReference type="AlphaFoldDB" id="A0A225WSV8"/>
<evidence type="ECO:0000256" key="1">
    <source>
        <dbReference type="SAM" id="SignalP"/>
    </source>
</evidence>
<proteinExistence type="predicted"/>
<dbReference type="Proteomes" id="UP000198211">
    <property type="component" value="Unassembled WGS sequence"/>
</dbReference>
<sequence>MRLIISALLVLGMLRNTVEASNQVQSADTKIARVRFLRASSGNVERTFTLCWFSLVELSWRCIIVTRTGWFSSIPTTFKNKEVVKAKKLIADRASLKKILDIEVESEYLRKALGLTKDFGITRFTSLCREKHEKLIVVIKRKRLNDFGIPNAAPVQVKH</sequence>
<evidence type="ECO:0008006" key="4">
    <source>
        <dbReference type="Google" id="ProtNLM"/>
    </source>
</evidence>
<feature type="signal peptide" evidence="1">
    <location>
        <begin position="1"/>
        <end position="20"/>
    </location>
</feature>
<feature type="non-terminal residue" evidence="2">
    <location>
        <position position="1"/>
    </location>
</feature>
<protein>
    <recommendedName>
        <fullName evidence="4">RxLR effector protein</fullName>
    </recommendedName>
</protein>
<reference evidence="3" key="1">
    <citation type="submission" date="2017-03" db="EMBL/GenBank/DDBJ databases">
        <title>Phytopthora megakarya and P. palmivora, two closely related causual agents of cacao black pod achieved similar genome size and gene model numbers by different mechanisms.</title>
        <authorList>
            <person name="Ali S."/>
            <person name="Shao J."/>
            <person name="Larry D.J."/>
            <person name="Kronmiller B."/>
            <person name="Shen D."/>
            <person name="Strem M.D."/>
            <person name="Melnick R.L."/>
            <person name="Guiltinan M.J."/>
            <person name="Tyler B.M."/>
            <person name="Meinhardt L.W."/>
            <person name="Bailey B.A."/>
        </authorList>
    </citation>
    <scope>NUCLEOTIDE SEQUENCE [LARGE SCALE GENOMIC DNA]</scope>
    <source>
        <strain evidence="3">zdho120</strain>
    </source>
</reference>
<organism evidence="2 3">
    <name type="scientific">Phytophthora megakarya</name>
    <dbReference type="NCBI Taxonomy" id="4795"/>
    <lineage>
        <taxon>Eukaryota</taxon>
        <taxon>Sar</taxon>
        <taxon>Stramenopiles</taxon>
        <taxon>Oomycota</taxon>
        <taxon>Peronosporomycetes</taxon>
        <taxon>Peronosporales</taxon>
        <taxon>Peronosporaceae</taxon>
        <taxon>Phytophthora</taxon>
    </lineage>
</organism>
<keyword evidence="1" id="KW-0732">Signal</keyword>
<dbReference type="EMBL" id="NBNE01000291">
    <property type="protein sequence ID" value="OWZ20773.1"/>
    <property type="molecule type" value="Genomic_DNA"/>
</dbReference>
<comment type="caution">
    <text evidence="2">The sequence shown here is derived from an EMBL/GenBank/DDBJ whole genome shotgun (WGS) entry which is preliminary data.</text>
</comment>
<gene>
    <name evidence="2" type="ORF">PHMEG_0004769</name>
</gene>
<feature type="chain" id="PRO_5012623884" description="RxLR effector protein" evidence="1">
    <location>
        <begin position="21"/>
        <end position="159"/>
    </location>
</feature>
<keyword evidence="3" id="KW-1185">Reference proteome</keyword>
<evidence type="ECO:0000313" key="3">
    <source>
        <dbReference type="Proteomes" id="UP000198211"/>
    </source>
</evidence>